<sequence>TNAHTFIWQQKVEAALWKSIRKRLSQKETFAQTKNEAKNAFDASCVEYSYVE</sequence>
<gene>
    <name evidence="1" type="ORF">CCAP1982_LOCUS9039</name>
</gene>
<comment type="caution">
    <text evidence="1">The sequence shown here is derived from an EMBL/GenBank/DDBJ whole genome shotgun (WGS) entry which is preliminary data.</text>
</comment>
<protein>
    <submittedName>
        <fullName evidence="1">(Mediterranean fruit fly) hypothetical protein</fullName>
    </submittedName>
</protein>
<keyword evidence="2" id="KW-1185">Reference proteome</keyword>
<reference evidence="1" key="1">
    <citation type="submission" date="2020-11" db="EMBL/GenBank/DDBJ databases">
        <authorList>
            <person name="Whitehead M."/>
        </authorList>
    </citation>
    <scope>NUCLEOTIDE SEQUENCE</scope>
    <source>
        <strain evidence="1">EGII</strain>
    </source>
</reference>
<dbReference type="EMBL" id="CAJHJT010000012">
    <property type="protein sequence ID" value="CAD7000563.1"/>
    <property type="molecule type" value="Genomic_DNA"/>
</dbReference>
<proteinExistence type="predicted"/>
<accession>A0A811UU65</accession>
<evidence type="ECO:0000313" key="2">
    <source>
        <dbReference type="Proteomes" id="UP000606786"/>
    </source>
</evidence>
<dbReference type="Proteomes" id="UP000606786">
    <property type="component" value="Unassembled WGS sequence"/>
</dbReference>
<dbReference type="AlphaFoldDB" id="A0A811UU65"/>
<feature type="non-terminal residue" evidence="1">
    <location>
        <position position="1"/>
    </location>
</feature>
<name>A0A811UU65_CERCA</name>
<organism evidence="1 2">
    <name type="scientific">Ceratitis capitata</name>
    <name type="common">Mediterranean fruit fly</name>
    <name type="synonym">Tephritis capitata</name>
    <dbReference type="NCBI Taxonomy" id="7213"/>
    <lineage>
        <taxon>Eukaryota</taxon>
        <taxon>Metazoa</taxon>
        <taxon>Ecdysozoa</taxon>
        <taxon>Arthropoda</taxon>
        <taxon>Hexapoda</taxon>
        <taxon>Insecta</taxon>
        <taxon>Pterygota</taxon>
        <taxon>Neoptera</taxon>
        <taxon>Endopterygota</taxon>
        <taxon>Diptera</taxon>
        <taxon>Brachycera</taxon>
        <taxon>Muscomorpha</taxon>
        <taxon>Tephritoidea</taxon>
        <taxon>Tephritidae</taxon>
        <taxon>Ceratitis</taxon>
        <taxon>Ceratitis</taxon>
    </lineage>
</organism>
<evidence type="ECO:0000313" key="1">
    <source>
        <dbReference type="EMBL" id="CAD7000563.1"/>
    </source>
</evidence>